<protein>
    <submittedName>
        <fullName evidence="5">Aste57867_16792 protein</fullName>
    </submittedName>
</protein>
<dbReference type="OrthoDB" id="120976at2759"/>
<sequence>MKKAKRTSCGASASRRLPPPDVLTRIAFCIGDAPTLFSFLEALESSDVRGPLEPLWRLGLNTDRARLWPRLHLDERSASATPRGRDLAAIAKYYNRVVVRGACDFAWLRRHLHPDATIEWQAMPAASASLGAWYDEWATFPITHVHMAGSPIDHVVRVLPSLTHLVGLDLSMTKCPSKAALLELVSTSKLTELALHNVHDDRDGMSYSSSMLRHLIQWLKNPTTTVRKFGFGGDLLMLDEAFDVREAVTAEFFTTLFRDCKALETLHLSAVDLGDLDLAAHAPLPMTELALDHCLLEAKDLDRLGAALAASPNVRRLTARGLCVPAGQAGFEALWRALPRTQLESLDMGRCVLQDRGTKGTTPVNWLPLAPLLPQLPRLASLKLDGNGINDDVAAVLAHVIIMDTTCLQSLNLEGNEMGPSGIQALLATTPHGETPVRSLALGRMYNIPTPDGDMLHDLAYRRGIELRLTYPMMSY</sequence>
<evidence type="ECO:0000256" key="3">
    <source>
        <dbReference type="ARBA" id="ARBA00023212"/>
    </source>
</evidence>
<name>A0A485L7E9_9STRA</name>
<dbReference type="AlphaFoldDB" id="A0A485L7E9"/>
<proteinExistence type="predicted"/>
<evidence type="ECO:0000256" key="2">
    <source>
        <dbReference type="ARBA" id="ARBA00022490"/>
    </source>
</evidence>
<dbReference type="EMBL" id="CAADRA010006007">
    <property type="protein sequence ID" value="VFT93557.1"/>
    <property type="molecule type" value="Genomic_DNA"/>
</dbReference>
<dbReference type="SMART" id="SM00368">
    <property type="entry name" value="LRR_RI"/>
    <property type="match status" value="2"/>
</dbReference>
<evidence type="ECO:0000313" key="4">
    <source>
        <dbReference type="EMBL" id="KAF0692077.1"/>
    </source>
</evidence>
<keyword evidence="6" id="KW-1185">Reference proteome</keyword>
<organism evidence="5 6">
    <name type="scientific">Aphanomyces stellatus</name>
    <dbReference type="NCBI Taxonomy" id="120398"/>
    <lineage>
        <taxon>Eukaryota</taxon>
        <taxon>Sar</taxon>
        <taxon>Stramenopiles</taxon>
        <taxon>Oomycota</taxon>
        <taxon>Saprolegniomycetes</taxon>
        <taxon>Saprolegniales</taxon>
        <taxon>Verrucalvaceae</taxon>
        <taxon>Aphanomyces</taxon>
    </lineage>
</organism>
<dbReference type="InterPro" id="IPR032675">
    <property type="entry name" value="LRR_dom_sf"/>
</dbReference>
<gene>
    <name evidence="5" type="primary">Aste57867_16792</name>
    <name evidence="4" type="ORF">As57867_016735</name>
    <name evidence="5" type="ORF">ASTE57867_16792</name>
</gene>
<keyword evidence="3" id="KW-0206">Cytoskeleton</keyword>
<dbReference type="SUPFAM" id="SSF52047">
    <property type="entry name" value="RNI-like"/>
    <property type="match status" value="1"/>
</dbReference>
<dbReference type="Proteomes" id="UP000332933">
    <property type="component" value="Unassembled WGS sequence"/>
</dbReference>
<evidence type="ECO:0000313" key="6">
    <source>
        <dbReference type="Proteomes" id="UP000332933"/>
    </source>
</evidence>
<reference evidence="5 6" key="1">
    <citation type="submission" date="2019-03" db="EMBL/GenBank/DDBJ databases">
        <authorList>
            <person name="Gaulin E."/>
            <person name="Dumas B."/>
        </authorList>
    </citation>
    <scope>NUCLEOTIDE SEQUENCE [LARGE SCALE GENOMIC DNA]</scope>
    <source>
        <strain evidence="5">CBS 568.67</strain>
    </source>
</reference>
<evidence type="ECO:0000256" key="1">
    <source>
        <dbReference type="ARBA" id="ARBA00004245"/>
    </source>
</evidence>
<dbReference type="InterPro" id="IPR052410">
    <property type="entry name" value="DRC5"/>
</dbReference>
<dbReference type="PANTHER" id="PTHR24107">
    <property type="entry name" value="YNEIN REGULATORY COMPLEX SUBUNIT 5"/>
    <property type="match status" value="1"/>
</dbReference>
<dbReference type="GO" id="GO:0005856">
    <property type="term" value="C:cytoskeleton"/>
    <property type="evidence" value="ECO:0007669"/>
    <property type="project" value="UniProtKB-SubCell"/>
</dbReference>
<accession>A0A485L7E9</accession>
<reference evidence="4" key="2">
    <citation type="submission" date="2019-06" db="EMBL/GenBank/DDBJ databases">
        <title>Genomics analysis of Aphanomyces spp. identifies a new class of oomycete effector associated with host adaptation.</title>
        <authorList>
            <person name="Gaulin E."/>
        </authorList>
    </citation>
    <scope>NUCLEOTIDE SEQUENCE</scope>
    <source>
        <strain evidence="4">CBS 578.67</strain>
    </source>
</reference>
<dbReference type="EMBL" id="VJMH01005986">
    <property type="protein sequence ID" value="KAF0692077.1"/>
    <property type="molecule type" value="Genomic_DNA"/>
</dbReference>
<evidence type="ECO:0000313" key="5">
    <source>
        <dbReference type="EMBL" id="VFT93557.1"/>
    </source>
</evidence>
<keyword evidence="2" id="KW-0963">Cytoplasm</keyword>
<comment type="subcellular location">
    <subcellularLocation>
        <location evidence="1">Cytoplasm</location>
        <location evidence="1">Cytoskeleton</location>
    </subcellularLocation>
</comment>
<dbReference type="Gene3D" id="3.80.10.10">
    <property type="entry name" value="Ribonuclease Inhibitor"/>
    <property type="match status" value="1"/>
</dbReference>